<protein>
    <submittedName>
        <fullName evidence="7">Uncharacterized membrane protein YhhN</fullName>
    </submittedName>
</protein>
<feature type="transmembrane region" description="Helical" evidence="6">
    <location>
        <begin position="52"/>
        <end position="68"/>
    </location>
</feature>
<keyword evidence="3 6" id="KW-0812">Transmembrane</keyword>
<comment type="similarity">
    <text evidence="2">Belongs to the TMEM86 family.</text>
</comment>
<dbReference type="PANTHER" id="PTHR31885:SF6">
    <property type="entry name" value="GH04784P"/>
    <property type="match status" value="1"/>
</dbReference>
<evidence type="ECO:0000256" key="5">
    <source>
        <dbReference type="ARBA" id="ARBA00023136"/>
    </source>
</evidence>
<dbReference type="InterPro" id="IPR012506">
    <property type="entry name" value="TMEM86B-like"/>
</dbReference>
<feature type="transmembrane region" description="Helical" evidence="6">
    <location>
        <begin position="130"/>
        <end position="149"/>
    </location>
</feature>
<dbReference type="Proteomes" id="UP000199427">
    <property type="component" value="Unassembled WGS sequence"/>
</dbReference>
<reference evidence="7 8" key="1">
    <citation type="submission" date="2016-10" db="EMBL/GenBank/DDBJ databases">
        <authorList>
            <person name="de Groot N.N."/>
        </authorList>
    </citation>
    <scope>NUCLEOTIDE SEQUENCE [LARGE SCALE GENOMIC DNA]</scope>
    <source>
        <strain evidence="7 8">DSM 21633</strain>
    </source>
</reference>
<dbReference type="PANTHER" id="PTHR31885">
    <property type="entry name" value="GH04784P"/>
    <property type="match status" value="1"/>
</dbReference>
<keyword evidence="5 6" id="KW-0472">Membrane</keyword>
<accession>A0A1H9K761</accession>
<evidence type="ECO:0000256" key="1">
    <source>
        <dbReference type="ARBA" id="ARBA00004141"/>
    </source>
</evidence>
<sequence length="209" mass="23665">MKKILPSLILLTAVFYIFILPDSPLPIKLLFKALPMILVMIYAFMNLPKQRFFIHYAIMIGLIFSIVGDVTLHWFIVGLTAFLIAHVFYMAGFLTRYRSSFVRAMTIIPIVIYSYILGNGIIQSITDTSFILPVTLYIIVISAMAWAAIMTRNIYTAMGAVLFVISDSFLAWNMFVTDVPLSGILVMTTYYGAQFLLAHSLKSLTYQKD</sequence>
<dbReference type="EMBL" id="FOES01000036">
    <property type="protein sequence ID" value="SEQ95056.1"/>
    <property type="molecule type" value="Genomic_DNA"/>
</dbReference>
<dbReference type="GO" id="GO:0016020">
    <property type="term" value="C:membrane"/>
    <property type="evidence" value="ECO:0007669"/>
    <property type="project" value="UniProtKB-SubCell"/>
</dbReference>
<evidence type="ECO:0000256" key="3">
    <source>
        <dbReference type="ARBA" id="ARBA00022692"/>
    </source>
</evidence>
<dbReference type="AlphaFoldDB" id="A0A1H9K761"/>
<dbReference type="STRING" id="571933.SAMN05216362_1366"/>
<feature type="transmembrane region" description="Helical" evidence="6">
    <location>
        <begin position="74"/>
        <end position="94"/>
    </location>
</feature>
<dbReference type="Pfam" id="PF07947">
    <property type="entry name" value="YhhN"/>
    <property type="match status" value="1"/>
</dbReference>
<feature type="transmembrane region" description="Helical" evidence="6">
    <location>
        <begin position="29"/>
        <end position="45"/>
    </location>
</feature>
<dbReference type="RefSeq" id="WP_256205307.1">
    <property type="nucleotide sequence ID" value="NZ_FOES01000036.1"/>
</dbReference>
<keyword evidence="8" id="KW-1185">Reference proteome</keyword>
<organism evidence="7 8">
    <name type="scientific">Piscibacillus halophilus</name>
    <dbReference type="NCBI Taxonomy" id="571933"/>
    <lineage>
        <taxon>Bacteria</taxon>
        <taxon>Bacillati</taxon>
        <taxon>Bacillota</taxon>
        <taxon>Bacilli</taxon>
        <taxon>Bacillales</taxon>
        <taxon>Bacillaceae</taxon>
        <taxon>Piscibacillus</taxon>
    </lineage>
</organism>
<comment type="subcellular location">
    <subcellularLocation>
        <location evidence="1">Membrane</location>
        <topology evidence="1">Multi-pass membrane protein</topology>
    </subcellularLocation>
</comment>
<evidence type="ECO:0000256" key="2">
    <source>
        <dbReference type="ARBA" id="ARBA00007375"/>
    </source>
</evidence>
<dbReference type="GO" id="GO:0016787">
    <property type="term" value="F:hydrolase activity"/>
    <property type="evidence" value="ECO:0007669"/>
    <property type="project" value="TreeGrafter"/>
</dbReference>
<name>A0A1H9K761_9BACI</name>
<evidence type="ECO:0000256" key="4">
    <source>
        <dbReference type="ARBA" id="ARBA00022989"/>
    </source>
</evidence>
<proteinExistence type="inferred from homology"/>
<evidence type="ECO:0000313" key="7">
    <source>
        <dbReference type="EMBL" id="SEQ95056.1"/>
    </source>
</evidence>
<feature type="transmembrane region" description="Helical" evidence="6">
    <location>
        <begin position="101"/>
        <end position="118"/>
    </location>
</feature>
<keyword evidence="4 6" id="KW-1133">Transmembrane helix</keyword>
<evidence type="ECO:0000313" key="8">
    <source>
        <dbReference type="Proteomes" id="UP000199427"/>
    </source>
</evidence>
<evidence type="ECO:0000256" key="6">
    <source>
        <dbReference type="SAM" id="Phobius"/>
    </source>
</evidence>
<gene>
    <name evidence="7" type="ORF">SAMN05216362_1366</name>
</gene>